<dbReference type="EMBL" id="QHLY01000007">
    <property type="protein sequence ID" value="PXA70931.1"/>
    <property type="molecule type" value="Genomic_DNA"/>
</dbReference>
<protein>
    <submittedName>
        <fullName evidence="2">GNAT family N-acetyltransferase</fullName>
    </submittedName>
</protein>
<dbReference type="InterPro" id="IPR016181">
    <property type="entry name" value="Acyl_CoA_acyltransferase"/>
</dbReference>
<evidence type="ECO:0000259" key="1">
    <source>
        <dbReference type="PROSITE" id="PS51186"/>
    </source>
</evidence>
<dbReference type="OrthoDB" id="3239945at2"/>
<comment type="caution">
    <text evidence="2">The sequence shown here is derived from an EMBL/GenBank/DDBJ whole genome shotgun (WGS) entry which is preliminary data.</text>
</comment>
<dbReference type="InterPro" id="IPR000182">
    <property type="entry name" value="GNAT_dom"/>
</dbReference>
<dbReference type="GO" id="GO:0016747">
    <property type="term" value="F:acyltransferase activity, transferring groups other than amino-acyl groups"/>
    <property type="evidence" value="ECO:0007669"/>
    <property type="project" value="InterPro"/>
</dbReference>
<evidence type="ECO:0000313" key="2">
    <source>
        <dbReference type="EMBL" id="PXA70931.1"/>
    </source>
</evidence>
<accession>A0A318A081</accession>
<proteinExistence type="predicted"/>
<evidence type="ECO:0000313" key="3">
    <source>
        <dbReference type="Proteomes" id="UP000246722"/>
    </source>
</evidence>
<keyword evidence="2" id="KW-0808">Transferase</keyword>
<organism evidence="2 3">
    <name type="scientific">Cryobacterium arcticum</name>
    <dbReference type="NCBI Taxonomy" id="670052"/>
    <lineage>
        <taxon>Bacteria</taxon>
        <taxon>Bacillati</taxon>
        <taxon>Actinomycetota</taxon>
        <taxon>Actinomycetes</taxon>
        <taxon>Micrococcales</taxon>
        <taxon>Microbacteriaceae</taxon>
        <taxon>Cryobacterium</taxon>
    </lineage>
</organism>
<gene>
    <name evidence="2" type="ORF">CTB96_06485</name>
</gene>
<dbReference type="CDD" id="cd04301">
    <property type="entry name" value="NAT_SF"/>
    <property type="match status" value="1"/>
</dbReference>
<dbReference type="Pfam" id="PF00583">
    <property type="entry name" value="Acetyltransf_1"/>
    <property type="match status" value="1"/>
</dbReference>
<dbReference type="Gene3D" id="3.40.630.30">
    <property type="match status" value="1"/>
</dbReference>
<feature type="domain" description="N-acetyltransferase" evidence="1">
    <location>
        <begin position="1"/>
        <end position="175"/>
    </location>
</feature>
<dbReference type="AlphaFoldDB" id="A0A318A081"/>
<sequence>MFAPKKPESSVCWCLSWRLSSKENRALTGTARADKVRELCSRPLAPGVLAHIDGEVAGWAGIAPRADLHPFRTSRKIPHLDDLPVWSLWCIRVRPGYRKQGLTPALIDGAVEYARASGAPCVESYPADNGDERMDLTMAYVGTRRMFERAGFRKAADTDSVVGGFPRILMRRMLD</sequence>
<dbReference type="PROSITE" id="PS51186">
    <property type="entry name" value="GNAT"/>
    <property type="match status" value="1"/>
</dbReference>
<dbReference type="SUPFAM" id="SSF55729">
    <property type="entry name" value="Acyl-CoA N-acyltransferases (Nat)"/>
    <property type="match status" value="1"/>
</dbReference>
<reference evidence="2 3" key="1">
    <citation type="submission" date="2018-05" db="EMBL/GenBank/DDBJ databases">
        <title>Genetic diversity of glacier-inhabiting Cryobacterium bacteria in China and description of Cryobacterium mengkeensis sp. nov. and Arthrobacter glacialis sp. nov.</title>
        <authorList>
            <person name="Liu Q."/>
            <person name="Xin Y.-H."/>
        </authorList>
    </citation>
    <scope>NUCLEOTIDE SEQUENCE [LARGE SCALE GENOMIC DNA]</scope>
    <source>
        <strain evidence="2 3">SK-1</strain>
    </source>
</reference>
<name>A0A318A081_9MICO</name>
<dbReference type="RefSeq" id="WP_110126306.1">
    <property type="nucleotide sequence ID" value="NZ_QHLY01000007.1"/>
</dbReference>
<dbReference type="Proteomes" id="UP000246722">
    <property type="component" value="Unassembled WGS sequence"/>
</dbReference>
<keyword evidence="3" id="KW-1185">Reference proteome</keyword>